<evidence type="ECO:0000313" key="5">
    <source>
        <dbReference type="Proteomes" id="UP000018468"/>
    </source>
</evidence>
<dbReference type="Proteomes" id="UP000018468">
    <property type="component" value="Linkage group LG19"/>
</dbReference>
<dbReference type="FunCoup" id="W5M4X1">
    <property type="interactions" value="20"/>
</dbReference>
<feature type="compositionally biased region" description="Basic and acidic residues" evidence="2">
    <location>
        <begin position="113"/>
        <end position="123"/>
    </location>
</feature>
<feature type="region of interest" description="Disordered" evidence="2">
    <location>
        <begin position="531"/>
        <end position="555"/>
    </location>
</feature>
<dbReference type="PANTHER" id="PTHR23347:SF5">
    <property type="entry name" value="HARMONIN-BINDING PROTEIN USHBP1"/>
    <property type="match status" value="1"/>
</dbReference>
<dbReference type="Pfam" id="PF10506">
    <property type="entry name" value="USHBP1_PDZ-bd"/>
    <property type="match status" value="1"/>
</dbReference>
<feature type="coiled-coil region" evidence="1">
    <location>
        <begin position="617"/>
        <end position="644"/>
    </location>
</feature>
<organism evidence="4 5">
    <name type="scientific">Lepisosteus oculatus</name>
    <name type="common">Spotted gar</name>
    <dbReference type="NCBI Taxonomy" id="7918"/>
    <lineage>
        <taxon>Eukaryota</taxon>
        <taxon>Metazoa</taxon>
        <taxon>Chordata</taxon>
        <taxon>Craniata</taxon>
        <taxon>Vertebrata</taxon>
        <taxon>Euteleostomi</taxon>
        <taxon>Actinopterygii</taxon>
        <taxon>Neopterygii</taxon>
        <taxon>Holostei</taxon>
        <taxon>Semionotiformes</taxon>
        <taxon>Lepisosteidae</taxon>
        <taxon>Lepisosteus</taxon>
    </lineage>
</organism>
<reference evidence="4" key="2">
    <citation type="submission" date="2025-08" db="UniProtKB">
        <authorList>
            <consortium name="Ensembl"/>
        </authorList>
    </citation>
    <scope>IDENTIFICATION</scope>
</reference>
<feature type="compositionally biased region" description="Low complexity" evidence="2">
    <location>
        <begin position="140"/>
        <end position="160"/>
    </location>
</feature>
<feature type="region of interest" description="Disordered" evidence="2">
    <location>
        <begin position="83"/>
        <end position="213"/>
    </location>
</feature>
<evidence type="ECO:0000256" key="1">
    <source>
        <dbReference type="SAM" id="Coils"/>
    </source>
</evidence>
<dbReference type="eggNOG" id="KOG3512">
    <property type="taxonomic scope" value="Eukaryota"/>
</dbReference>
<dbReference type="Bgee" id="ENSLOCG00000002908">
    <property type="expression patterns" value="Expressed in heart and 12 other cell types or tissues"/>
</dbReference>
<sequence>AELWEEMQRILTALETSVHSRRTWADPSTACDEEKHAEHLRAARESWVQVTKVLEEMEREFGISYPSALPPEERRQLQRDTLTYHQRNHDLRQSLRQREEEISRSKVMLSGLQEERDRMKVRADSGALQLEDYQSKRPESAGSLSPPTSPSSSSSGALSPCWTSPTCPGSPQQPHRPGQAAPGSDSAGDGAPSTPSSPAGGVSPFPAPQPSRIVGFESETDRLQRCTQNGEHSLSLAVERKIAVAAEPCRMCIERLKSRNDRLSAALERRKGESEQISMTLGKHEANCTALQLALKYSEECEEAYGELLSLYRDRKREDSKETPQAASEECSRPQTGESPNLTLGDAVDEAQPTENRSKALLNLHMAKPNPRSPQGRPAASAGLIKVPAPGKSRRTFEASLTLRSISRDLPASGEQEKEIRARIKKLRQDRAAVCVPEQEPDGERRPSPDTDTLPGSRGQEAAGPHSPRKEKAALLQELVAVREEMSELRAEIRLAEKERRCLEWTLTAQGAQETAQELIVDILREELEDRRAGGQRSPELADPQVPGTGVSGPRNRTMLREIQAALLRALFREQALRKRVGALRGSLEAMLTESATRRRQSEGLAAQLTQAHSSVAGAYRNARRKYREQLRQLERQVAAILERHSSQVGGLKGALQALEWRKEETVL</sequence>
<dbReference type="EMBL" id="AHAT01011194">
    <property type="status" value="NOT_ANNOTATED_CDS"/>
    <property type="molecule type" value="Genomic_DNA"/>
</dbReference>
<dbReference type="InterPro" id="IPR040171">
    <property type="entry name" value="USBP1-like"/>
</dbReference>
<keyword evidence="5" id="KW-1185">Reference proteome</keyword>
<reference evidence="4" key="3">
    <citation type="submission" date="2025-09" db="UniProtKB">
        <authorList>
            <consortium name="Ensembl"/>
        </authorList>
    </citation>
    <scope>IDENTIFICATION</scope>
</reference>
<feature type="compositionally biased region" description="Polar residues" evidence="2">
    <location>
        <begin position="161"/>
        <end position="173"/>
    </location>
</feature>
<feature type="region of interest" description="Disordered" evidence="2">
    <location>
        <begin position="430"/>
        <end position="471"/>
    </location>
</feature>
<accession>W5M4X1</accession>
<dbReference type="AlphaFoldDB" id="W5M4X1"/>
<feature type="compositionally biased region" description="Low complexity" evidence="2">
    <location>
        <begin position="177"/>
        <end position="193"/>
    </location>
</feature>
<evidence type="ECO:0000256" key="2">
    <source>
        <dbReference type="SAM" id="MobiDB-lite"/>
    </source>
</evidence>
<evidence type="ECO:0000313" key="4">
    <source>
        <dbReference type="Ensembl" id="ENSLOCP00000003429.1"/>
    </source>
</evidence>
<dbReference type="InParanoid" id="W5M4X1"/>
<feature type="compositionally biased region" description="Basic and acidic residues" evidence="2">
    <location>
        <begin position="87"/>
        <end position="104"/>
    </location>
</feature>
<name>W5M4X1_LEPOC</name>
<dbReference type="HOGENOM" id="CLU_393264_0_0_1"/>
<dbReference type="STRING" id="7918.ENSLOCP00000003429"/>
<dbReference type="PANTHER" id="PTHR23347">
    <property type="entry name" value="COLORECTAL MUTANT CANCER PROTEIN MCC PROTEIN -RELATED"/>
    <property type="match status" value="1"/>
</dbReference>
<dbReference type="GeneTree" id="ENSGT00530000063974"/>
<feature type="domain" description="Harmonin-binding protein USHBP1 PDZ-binding" evidence="3">
    <location>
        <begin position="251"/>
        <end position="312"/>
    </location>
</feature>
<dbReference type="InterPro" id="IPR019536">
    <property type="entry name" value="USHBP1_PDZ-bd"/>
</dbReference>
<feature type="region of interest" description="Disordered" evidence="2">
    <location>
        <begin position="315"/>
        <end position="346"/>
    </location>
</feature>
<feature type="coiled-coil region" evidence="1">
    <location>
        <begin position="472"/>
        <end position="506"/>
    </location>
</feature>
<feature type="compositionally biased region" description="Polar residues" evidence="2">
    <location>
        <begin position="333"/>
        <end position="342"/>
    </location>
</feature>
<reference evidence="5" key="1">
    <citation type="submission" date="2011-12" db="EMBL/GenBank/DDBJ databases">
        <title>The Draft Genome of Lepisosteus oculatus.</title>
        <authorList>
            <consortium name="The Broad Institute Genome Assembly &amp; Analysis Group"/>
            <consortium name="Computational R&amp;D Group"/>
            <consortium name="and Sequencing Platform"/>
            <person name="Di Palma F."/>
            <person name="Alfoldi J."/>
            <person name="Johnson J."/>
            <person name="Berlin A."/>
            <person name="Gnerre S."/>
            <person name="Jaffe D."/>
            <person name="MacCallum I."/>
            <person name="Young S."/>
            <person name="Walker B.J."/>
            <person name="Lander E.S."/>
            <person name="Lindblad-Toh K."/>
        </authorList>
    </citation>
    <scope>NUCLEOTIDE SEQUENCE [LARGE SCALE GENOMIC DNA]</scope>
</reference>
<keyword evidence="1" id="KW-0175">Coiled coil</keyword>
<proteinExistence type="predicted"/>
<dbReference type="Ensembl" id="ENSLOCT00000003436.1">
    <property type="protein sequence ID" value="ENSLOCP00000003429.1"/>
    <property type="gene ID" value="ENSLOCG00000002908.1"/>
</dbReference>
<protein>
    <submittedName>
        <fullName evidence="4">Usher syndrome 1C binding protein 1</fullName>
    </submittedName>
</protein>
<evidence type="ECO:0000259" key="3">
    <source>
        <dbReference type="Pfam" id="PF10506"/>
    </source>
</evidence>
<feature type="region of interest" description="Disordered" evidence="2">
    <location>
        <begin position="366"/>
        <end position="388"/>
    </location>
</feature>